<feature type="compositionally biased region" description="Basic and acidic residues" evidence="1">
    <location>
        <begin position="809"/>
        <end position="818"/>
    </location>
</feature>
<feature type="compositionally biased region" description="Low complexity" evidence="1">
    <location>
        <begin position="128"/>
        <end position="141"/>
    </location>
</feature>
<evidence type="ECO:0000256" key="1">
    <source>
        <dbReference type="SAM" id="MobiDB-lite"/>
    </source>
</evidence>
<dbReference type="Proteomes" id="UP000557566">
    <property type="component" value="Unassembled WGS sequence"/>
</dbReference>
<evidence type="ECO:0000313" key="3">
    <source>
        <dbReference type="Proteomes" id="UP000557566"/>
    </source>
</evidence>
<gene>
    <name evidence="2" type="ORF">G6O67_008252</name>
</gene>
<feature type="compositionally biased region" description="Basic and acidic residues" evidence="1">
    <location>
        <begin position="894"/>
        <end position="915"/>
    </location>
</feature>
<dbReference type="EMBL" id="JAAVMX010000009">
    <property type="protein sequence ID" value="KAF4504854.1"/>
    <property type="molecule type" value="Genomic_DNA"/>
</dbReference>
<feature type="compositionally biased region" description="Basic and acidic residues" evidence="1">
    <location>
        <begin position="75"/>
        <end position="84"/>
    </location>
</feature>
<feature type="compositionally biased region" description="Basic and acidic residues" evidence="1">
    <location>
        <begin position="358"/>
        <end position="372"/>
    </location>
</feature>
<keyword evidence="3" id="KW-1185">Reference proteome</keyword>
<feature type="region of interest" description="Disordered" evidence="1">
    <location>
        <begin position="776"/>
        <end position="915"/>
    </location>
</feature>
<feature type="compositionally biased region" description="Basic residues" evidence="1">
    <location>
        <begin position="231"/>
        <end position="240"/>
    </location>
</feature>
<feature type="compositionally biased region" description="Polar residues" evidence="1">
    <location>
        <begin position="65"/>
        <end position="74"/>
    </location>
</feature>
<accession>A0A8H4LT25</accession>
<feature type="compositionally biased region" description="Polar residues" evidence="1">
    <location>
        <begin position="333"/>
        <end position="353"/>
    </location>
</feature>
<protein>
    <recommendedName>
        <fullName evidence="4">Altered inheritance of mitochondria protein 21</fullName>
    </recommendedName>
</protein>
<organism evidence="2 3">
    <name type="scientific">Ophiocordyceps sinensis</name>
    <dbReference type="NCBI Taxonomy" id="72228"/>
    <lineage>
        <taxon>Eukaryota</taxon>
        <taxon>Fungi</taxon>
        <taxon>Dikarya</taxon>
        <taxon>Ascomycota</taxon>
        <taxon>Pezizomycotina</taxon>
        <taxon>Sordariomycetes</taxon>
        <taxon>Hypocreomycetidae</taxon>
        <taxon>Hypocreales</taxon>
        <taxon>Ophiocordycipitaceae</taxon>
        <taxon>Ophiocordyceps</taxon>
    </lineage>
</organism>
<comment type="caution">
    <text evidence="2">The sequence shown here is derived from an EMBL/GenBank/DDBJ whole genome shotgun (WGS) entry which is preliminary data.</text>
</comment>
<dbReference type="AlphaFoldDB" id="A0A8H4LT25"/>
<evidence type="ECO:0008006" key="4">
    <source>
        <dbReference type="Google" id="ProtNLM"/>
    </source>
</evidence>
<reference evidence="2 3" key="1">
    <citation type="journal article" date="2020" name="Genome Biol. Evol.">
        <title>A new high-quality draft genome assembly of the Chinese cordyceps Ophiocordyceps sinensis.</title>
        <authorList>
            <person name="Shu R."/>
            <person name="Zhang J."/>
            <person name="Meng Q."/>
            <person name="Zhang H."/>
            <person name="Zhou G."/>
            <person name="Li M."/>
            <person name="Wu P."/>
            <person name="Zhao Y."/>
            <person name="Chen C."/>
            <person name="Qin Q."/>
        </authorList>
    </citation>
    <scope>NUCLEOTIDE SEQUENCE [LARGE SCALE GENOMIC DNA]</scope>
    <source>
        <strain evidence="2 3">IOZ07</strain>
    </source>
</reference>
<feature type="compositionally biased region" description="Basic and acidic residues" evidence="1">
    <location>
        <begin position="188"/>
        <end position="199"/>
    </location>
</feature>
<feature type="compositionally biased region" description="Basic and acidic residues" evidence="1">
    <location>
        <begin position="860"/>
        <end position="880"/>
    </location>
</feature>
<sequence length="915" mass="98920">MSAAVTQQTPAVPPRPSRTMDKETAGAGAMPKIPPRPAHKRLDRSVSPNPDRFAPSPLSGGVTAKTVNRSQYLNTRERADDAIDRSGSVAMPSVGEEGVEYSAVEMKYEESRSSSPEQTRTVGEDLKLYAPKPSLPAASAKQQVMAVTRTDSDRAASFGIGRPGSTAGERSASRNSNRKRPGSSFSAHSDHHTDDEHGIPEIGQRVPMNPHLGDVQAPSPGPGATSDGANKKHHGRKHSARGLPPGSYGLHGHGVASQDKLDKAYYQKHPDVLEREQHTPLHDRQNDFAMSSTDLNKLVRDTASRQSAPGMAELHGTPCEEVAFQASEEYTSRISSSRPASVVPSQMAVTHSDATAPDAEHPIHVDDARHPEFYSCGNEDNVAAEEEHEYSAPILAPDQVNKDPSAQLQQPAIHPYLERRDSLEAEESSSRPTSRLGHNRAPSYQRPEFGSTPLEDVKEYEPLFSEEVKEERQRQEPADENHLRHHFPSRDVWEDAPSSVHYTAEVSTPERPEQIMRRPSTQHEDRPITPAQAFAQYQERLAEKEATGRTNSLPISEEKPTWISHQPHLSPQKVGKCSANRFPSRDVWEETPESQLQEAIVSGSPTDGDNPDSAARLAKKSSDPSETPAIPDRPKLRQSSGDNSVKPRPPVSDKPKPHVPPRPTKSSPGDSKDAPTSKSKPAVPSRPVGGKIAALQAGFMSDLNKRLQLGPQAPRKEDIAEDEVVEEEEKAPLSDARKGRARGPQRRAPAAKAPAAATSSPAAKASAITLTFSIPQTSWSLDPDDGDIAVGTENEATPDTGTEVEESPEPAHLDKADVRTGGQSQAGLVDEPQTMNLAHGATKAVAQGGELETPAQSSHAESEEKTETKSPEEPAVEDKTLVANMAGESVLEATVEKGRDGNEVEPVKVHDHVKA</sequence>
<feature type="compositionally biased region" description="Basic and acidic residues" evidence="1">
    <location>
        <begin position="455"/>
        <end position="493"/>
    </location>
</feature>
<feature type="compositionally biased region" description="Acidic residues" evidence="1">
    <location>
        <begin position="719"/>
        <end position="729"/>
    </location>
</feature>
<proteinExistence type="predicted"/>
<dbReference type="InterPro" id="IPR021582">
    <property type="entry name" value="Aim21"/>
</dbReference>
<feature type="region of interest" description="Disordered" evidence="1">
    <location>
        <begin position="1"/>
        <end position="264"/>
    </location>
</feature>
<dbReference type="Pfam" id="PF11489">
    <property type="entry name" value="Aim21"/>
    <property type="match status" value="1"/>
</dbReference>
<feature type="region of interest" description="Disordered" evidence="1">
    <location>
        <begin position="333"/>
        <end position="762"/>
    </location>
</feature>
<feature type="compositionally biased region" description="Low complexity" evidence="1">
    <location>
        <begin position="746"/>
        <end position="762"/>
    </location>
</feature>
<feature type="compositionally biased region" description="Polar residues" evidence="1">
    <location>
        <begin position="593"/>
        <end position="607"/>
    </location>
</feature>
<dbReference type="OrthoDB" id="5386574at2759"/>
<name>A0A8H4LT25_9HYPO</name>
<feature type="compositionally biased region" description="Basic and acidic residues" evidence="1">
    <location>
        <begin position="508"/>
        <end position="527"/>
    </location>
</feature>
<feature type="compositionally biased region" description="Polar residues" evidence="1">
    <location>
        <begin position="1"/>
        <end position="10"/>
    </location>
</feature>
<evidence type="ECO:0000313" key="2">
    <source>
        <dbReference type="EMBL" id="KAF4504854.1"/>
    </source>
</evidence>